<proteinExistence type="predicted"/>
<keyword evidence="4" id="KW-1185">Reference proteome</keyword>
<organism evidence="3 4">
    <name type="scientific">Rhodopirellula bahusiensis</name>
    <dbReference type="NCBI Taxonomy" id="2014065"/>
    <lineage>
        <taxon>Bacteria</taxon>
        <taxon>Pseudomonadati</taxon>
        <taxon>Planctomycetota</taxon>
        <taxon>Planctomycetia</taxon>
        <taxon>Pirellulales</taxon>
        <taxon>Pirellulaceae</taxon>
        <taxon>Rhodopirellula</taxon>
    </lineage>
</organism>
<gene>
    <name evidence="3" type="ORF">CEE69_11315</name>
</gene>
<dbReference type="OrthoDB" id="8241751at2"/>
<dbReference type="AlphaFoldDB" id="A0A2G1W7K1"/>
<feature type="domain" description="Transposase IS66 central" evidence="2">
    <location>
        <begin position="158"/>
        <end position="421"/>
    </location>
</feature>
<comment type="caution">
    <text evidence="3">The sequence shown here is derived from an EMBL/GenBank/DDBJ whole genome shotgun (WGS) entry which is preliminary data.</text>
</comment>
<dbReference type="RefSeq" id="WP_099260790.1">
    <property type="nucleotide sequence ID" value="NZ_NIZW01000008.1"/>
</dbReference>
<dbReference type="PANTHER" id="PTHR33678">
    <property type="entry name" value="BLL1576 PROTEIN"/>
    <property type="match status" value="1"/>
</dbReference>
<dbReference type="GeneID" id="90608743"/>
<evidence type="ECO:0000313" key="3">
    <source>
        <dbReference type="EMBL" id="PHQ35015.1"/>
    </source>
</evidence>
<dbReference type="InterPro" id="IPR052344">
    <property type="entry name" value="Transposase-related"/>
</dbReference>
<dbReference type="PANTHER" id="PTHR33678:SF1">
    <property type="entry name" value="BLL1576 PROTEIN"/>
    <property type="match status" value="1"/>
</dbReference>
<feature type="compositionally biased region" description="Basic residues" evidence="1">
    <location>
        <begin position="53"/>
        <end position="65"/>
    </location>
</feature>
<reference evidence="3 4" key="1">
    <citation type="submission" date="2017-06" db="EMBL/GenBank/DDBJ databases">
        <title>Description of Rhodopirellula bahusiensis sp. nov.</title>
        <authorList>
            <person name="Kizina J."/>
            <person name="Harder J."/>
        </authorList>
    </citation>
    <scope>NUCLEOTIDE SEQUENCE [LARGE SCALE GENOMIC DNA]</scope>
    <source>
        <strain evidence="3 4">SWK21</strain>
    </source>
</reference>
<sequence>MEVPKITTDCPDCKPLFEQQQAIIDALVEQVKKLTERLEKVGREGKRQAEPFRKKRKSYAKKPGRKPGDDHGKHHRRAIPKVIDETYDVPLPPCCPDCGHEKLAKTETLVQYQTEIPRTVINRQFNIDAGKCCDCRTQVQGRHELQTSDAVGAAAAQLGPNVHATMALLNKELGLSHGKVKRLLEMLFEIHVSRSTSCRSMLRTADRLEHTDGQVRQAVRGSPQVVGDETGWRVDGRGAWLHAFVGLTATCYEVDSTRSIGPAERLLGIDWSGIFGHDGWAVYDKFTSATHHQCFAHLLRRCDSLIEAGTGGALAFPRGVKSLLLQGFEFRNRFRRGEMSVHGLKVMAGRLTGRMRDLVHHPKTHAANERFAKFLEKHLDDLFTFLRHPGADATNWRGEQAIRPAVVNRKVWGGNRSEAGALAQSRIIGVMQTCKQRLADPFDFIRRQLVSTTPLVLPLPITAR</sequence>
<evidence type="ECO:0000259" key="2">
    <source>
        <dbReference type="Pfam" id="PF03050"/>
    </source>
</evidence>
<feature type="compositionally biased region" description="Basic and acidic residues" evidence="1">
    <location>
        <begin position="39"/>
        <end position="52"/>
    </location>
</feature>
<evidence type="ECO:0000313" key="4">
    <source>
        <dbReference type="Proteomes" id="UP000225740"/>
    </source>
</evidence>
<dbReference type="Pfam" id="PF03050">
    <property type="entry name" value="DDE_Tnp_IS66"/>
    <property type="match status" value="1"/>
</dbReference>
<feature type="region of interest" description="Disordered" evidence="1">
    <location>
        <begin position="39"/>
        <end position="75"/>
    </location>
</feature>
<dbReference type="NCBIfam" id="NF033517">
    <property type="entry name" value="transpos_IS66"/>
    <property type="match status" value="1"/>
</dbReference>
<name>A0A2G1W7K1_9BACT</name>
<accession>A0A2G1W7K1</accession>
<dbReference type="Proteomes" id="UP000225740">
    <property type="component" value="Unassembled WGS sequence"/>
</dbReference>
<dbReference type="InterPro" id="IPR004291">
    <property type="entry name" value="Transposase_IS66_central"/>
</dbReference>
<evidence type="ECO:0000256" key="1">
    <source>
        <dbReference type="SAM" id="MobiDB-lite"/>
    </source>
</evidence>
<dbReference type="EMBL" id="NIZW01000008">
    <property type="protein sequence ID" value="PHQ35015.1"/>
    <property type="molecule type" value="Genomic_DNA"/>
</dbReference>
<protein>
    <submittedName>
        <fullName evidence="3">Transposase</fullName>
    </submittedName>
</protein>